<feature type="compositionally biased region" description="Low complexity" evidence="1">
    <location>
        <begin position="477"/>
        <end position="489"/>
    </location>
</feature>
<feature type="compositionally biased region" description="Polar residues" evidence="1">
    <location>
        <begin position="423"/>
        <end position="444"/>
    </location>
</feature>
<feature type="compositionally biased region" description="Low complexity" evidence="1">
    <location>
        <begin position="626"/>
        <end position="640"/>
    </location>
</feature>
<feature type="compositionally biased region" description="Polar residues" evidence="1">
    <location>
        <begin position="509"/>
        <end position="528"/>
    </location>
</feature>
<dbReference type="CDD" id="cd22756">
    <property type="entry name" value="OTU_OTUD3-like"/>
    <property type="match status" value="1"/>
</dbReference>
<dbReference type="InterPro" id="IPR050704">
    <property type="entry name" value="Peptidase_C85-like"/>
</dbReference>
<evidence type="ECO:0000313" key="4">
    <source>
        <dbReference type="Proteomes" id="UP000305067"/>
    </source>
</evidence>
<feature type="domain" description="OTU" evidence="2">
    <location>
        <begin position="126"/>
        <end position="287"/>
    </location>
</feature>
<dbReference type="Gene3D" id="3.90.70.80">
    <property type="match status" value="1"/>
</dbReference>
<feature type="compositionally biased region" description="Basic residues" evidence="1">
    <location>
        <begin position="490"/>
        <end position="500"/>
    </location>
</feature>
<feature type="compositionally biased region" description="Low complexity" evidence="1">
    <location>
        <begin position="383"/>
        <end position="410"/>
    </location>
</feature>
<feature type="compositionally biased region" description="Basic and acidic residues" evidence="1">
    <location>
        <begin position="464"/>
        <end position="476"/>
    </location>
</feature>
<gene>
    <name evidence="3" type="ORF">BDV98DRAFT_259638</name>
</gene>
<feature type="compositionally biased region" description="Pro residues" evidence="1">
    <location>
        <begin position="552"/>
        <end position="562"/>
    </location>
</feature>
<feature type="compositionally biased region" description="Basic and acidic residues" evidence="1">
    <location>
        <begin position="298"/>
        <end position="307"/>
    </location>
</feature>
<protein>
    <recommendedName>
        <fullName evidence="2">OTU domain-containing protein</fullName>
    </recommendedName>
</protein>
<feature type="region of interest" description="Disordered" evidence="1">
    <location>
        <begin position="295"/>
        <end position="697"/>
    </location>
</feature>
<dbReference type="Pfam" id="PF02338">
    <property type="entry name" value="OTU"/>
    <property type="match status" value="1"/>
</dbReference>
<keyword evidence="4" id="KW-1185">Reference proteome</keyword>
<dbReference type="GO" id="GO:0016579">
    <property type="term" value="P:protein deubiquitination"/>
    <property type="evidence" value="ECO:0007669"/>
    <property type="project" value="TreeGrafter"/>
</dbReference>
<dbReference type="STRING" id="1884261.A0A5C3Q7M2"/>
<evidence type="ECO:0000259" key="2">
    <source>
        <dbReference type="PROSITE" id="PS50802"/>
    </source>
</evidence>
<dbReference type="GO" id="GO:0004843">
    <property type="term" value="F:cysteine-type deubiquitinase activity"/>
    <property type="evidence" value="ECO:0007669"/>
    <property type="project" value="TreeGrafter"/>
</dbReference>
<dbReference type="PANTHER" id="PTHR12419">
    <property type="entry name" value="OTU DOMAIN CONTAINING PROTEIN"/>
    <property type="match status" value="1"/>
</dbReference>
<dbReference type="AlphaFoldDB" id="A0A5C3Q7M2"/>
<feature type="compositionally biased region" description="Basic residues" evidence="1">
    <location>
        <begin position="322"/>
        <end position="338"/>
    </location>
</feature>
<reference evidence="3 4" key="1">
    <citation type="journal article" date="2019" name="Nat. Ecol. Evol.">
        <title>Megaphylogeny resolves global patterns of mushroom evolution.</title>
        <authorList>
            <person name="Varga T."/>
            <person name="Krizsan K."/>
            <person name="Foldi C."/>
            <person name="Dima B."/>
            <person name="Sanchez-Garcia M."/>
            <person name="Sanchez-Ramirez S."/>
            <person name="Szollosi G.J."/>
            <person name="Szarkandi J.G."/>
            <person name="Papp V."/>
            <person name="Albert L."/>
            <person name="Andreopoulos W."/>
            <person name="Angelini C."/>
            <person name="Antonin V."/>
            <person name="Barry K.W."/>
            <person name="Bougher N.L."/>
            <person name="Buchanan P."/>
            <person name="Buyck B."/>
            <person name="Bense V."/>
            <person name="Catcheside P."/>
            <person name="Chovatia M."/>
            <person name="Cooper J."/>
            <person name="Damon W."/>
            <person name="Desjardin D."/>
            <person name="Finy P."/>
            <person name="Geml J."/>
            <person name="Haridas S."/>
            <person name="Hughes K."/>
            <person name="Justo A."/>
            <person name="Karasinski D."/>
            <person name="Kautmanova I."/>
            <person name="Kiss B."/>
            <person name="Kocsube S."/>
            <person name="Kotiranta H."/>
            <person name="LaButti K.M."/>
            <person name="Lechner B.E."/>
            <person name="Liimatainen K."/>
            <person name="Lipzen A."/>
            <person name="Lukacs Z."/>
            <person name="Mihaltcheva S."/>
            <person name="Morgado L.N."/>
            <person name="Niskanen T."/>
            <person name="Noordeloos M.E."/>
            <person name="Ohm R.A."/>
            <person name="Ortiz-Santana B."/>
            <person name="Ovrebo C."/>
            <person name="Racz N."/>
            <person name="Riley R."/>
            <person name="Savchenko A."/>
            <person name="Shiryaev A."/>
            <person name="Soop K."/>
            <person name="Spirin V."/>
            <person name="Szebenyi C."/>
            <person name="Tomsovsky M."/>
            <person name="Tulloss R.E."/>
            <person name="Uehling J."/>
            <person name="Grigoriev I.V."/>
            <person name="Vagvolgyi C."/>
            <person name="Papp T."/>
            <person name="Martin F.M."/>
            <person name="Miettinen O."/>
            <person name="Hibbett D.S."/>
            <person name="Nagy L.G."/>
        </authorList>
    </citation>
    <scope>NUCLEOTIDE SEQUENCE [LARGE SCALE GENOMIC DNA]</scope>
    <source>
        <strain evidence="3 4">CBS 309.79</strain>
    </source>
</reference>
<dbReference type="EMBL" id="ML178846">
    <property type="protein sequence ID" value="TFK97576.1"/>
    <property type="molecule type" value="Genomic_DNA"/>
</dbReference>
<sequence length="731" mass="79641">MAGGNRRHNRAAKLTKTATKPQCEHTPLYFVLYPPRSDQTLMRSACRVSFHALLIMPRSTRKDNPQQRKGMCIYLLFHYYNSSLFLGATPEPLDLGRASETDMCSPLSDPATNTAELNSQLLAMGLYAAPTVGDGNCLFRALSDQLYGSDVFHVKLRKDVCDWIERHEERYEPFVEDERGLETHLGCMRQNATYGGHMELSAFAHLTKRNVKVIQPGLVYVIEWDAGWEFDEDDEPHQMQSSPSKSSKRESKQKYRVPAANVEEAAIDATIYVAYHDWEHFSSIRNMRGPHAGIPLIHETRSSHNDNDHDDDEYPIEEKWPKRPKPYAKPKSRSKSKRASSIVPEPQPICTSTSVSVDDASTTAASSSATAQGPLPKIKLRLSRPPLSTATSSTLSSLSSLPSTVTGGSSHTDPLVIPLPVSRSPSPATLYAASSSRSMSQVPSACSIPPGQEPPSTPRHVHARVADGRSPKRSFDESSSVESEGSSSSKRTKREHGHGHVQRERTPSRLASSTSPPPISSQESNTSIAVDDGDELSELSSEKDAEGEPDPDVPPHPRPMPYSPSRSRRQLDEDNDDPAISPTSANSRSTPSLSRSHSDSYSSDASYVASDVEDGSPEPSEPPSSKPVSRASSKPVSSVSHFPTRASAVKPLTRRQRKALGLPKKGNGSSVADDGNGGRKSAGTIRIPGGRFQRPGVESLGVNAGQVNEKGEWVTNGAGSMDVRGFRELKI</sequence>
<dbReference type="InterPro" id="IPR003323">
    <property type="entry name" value="OTU_dom"/>
</dbReference>
<dbReference type="Proteomes" id="UP000305067">
    <property type="component" value="Unassembled WGS sequence"/>
</dbReference>
<proteinExistence type="predicted"/>
<evidence type="ECO:0000313" key="3">
    <source>
        <dbReference type="EMBL" id="TFK97576.1"/>
    </source>
</evidence>
<name>A0A5C3Q7M2_9AGAR</name>
<accession>A0A5C3Q7M2</accession>
<feature type="compositionally biased region" description="Low complexity" evidence="1">
    <location>
        <begin position="351"/>
        <end position="371"/>
    </location>
</feature>
<evidence type="ECO:0000256" key="1">
    <source>
        <dbReference type="SAM" id="MobiDB-lite"/>
    </source>
</evidence>
<feature type="compositionally biased region" description="Low complexity" evidence="1">
    <location>
        <begin position="584"/>
        <end position="610"/>
    </location>
</feature>
<organism evidence="3 4">
    <name type="scientific">Pterulicium gracile</name>
    <dbReference type="NCBI Taxonomy" id="1884261"/>
    <lineage>
        <taxon>Eukaryota</taxon>
        <taxon>Fungi</taxon>
        <taxon>Dikarya</taxon>
        <taxon>Basidiomycota</taxon>
        <taxon>Agaricomycotina</taxon>
        <taxon>Agaricomycetes</taxon>
        <taxon>Agaricomycetidae</taxon>
        <taxon>Agaricales</taxon>
        <taxon>Pleurotineae</taxon>
        <taxon>Pterulaceae</taxon>
        <taxon>Pterulicium</taxon>
    </lineage>
</organism>
<feature type="region of interest" description="Disordered" evidence="1">
    <location>
        <begin position="232"/>
        <end position="257"/>
    </location>
</feature>
<dbReference type="SUPFAM" id="SSF54001">
    <property type="entry name" value="Cysteine proteinases"/>
    <property type="match status" value="1"/>
</dbReference>
<dbReference type="InterPro" id="IPR038765">
    <property type="entry name" value="Papain-like_cys_pep_sf"/>
</dbReference>
<dbReference type="PANTHER" id="PTHR12419:SF7">
    <property type="entry name" value="OTU DOMAIN-CONTAINING PROTEIN 3"/>
    <property type="match status" value="1"/>
</dbReference>
<dbReference type="PROSITE" id="PS50802">
    <property type="entry name" value="OTU"/>
    <property type="match status" value="1"/>
</dbReference>
<dbReference type="OrthoDB" id="415023at2759"/>